<evidence type="ECO:0000313" key="2">
    <source>
        <dbReference type="Proteomes" id="UP000680670"/>
    </source>
</evidence>
<proteinExistence type="predicted"/>
<dbReference type="EMBL" id="BORJ01000020">
    <property type="protein sequence ID" value="GIN99138.1"/>
    <property type="molecule type" value="Genomic_DNA"/>
</dbReference>
<dbReference type="Proteomes" id="UP000680670">
    <property type="component" value="Unassembled WGS sequence"/>
</dbReference>
<reference evidence="1 2" key="1">
    <citation type="submission" date="2021-03" db="EMBL/GenBank/DDBJ databases">
        <title>Antimicrobial resistance genes in bacteria isolated from Japanese honey, and their potential for conferring macrolide and lincosamide resistance in the American foulbrood pathogen Paenibacillus larvae.</title>
        <authorList>
            <person name="Okamoto M."/>
            <person name="Kumagai M."/>
            <person name="Kanamori H."/>
            <person name="Takamatsu D."/>
        </authorList>
    </citation>
    <scope>NUCLEOTIDE SEQUENCE [LARGE SCALE GENOMIC DNA]</scope>
    <source>
        <strain evidence="1 2">J6TS1</strain>
    </source>
</reference>
<sequence length="89" mass="10487">MDESNIKKTWYELERYFGPAYFGQGSKLKNTAEAYAQLVLEADDKERIKFIGRKHLKKVANKELEGKQFDVFLQHVIQFERFKDIGAEN</sequence>
<comment type="caution">
    <text evidence="1">The sequence shown here is derived from an EMBL/GenBank/DDBJ whole genome shotgun (WGS) entry which is preliminary data.</text>
</comment>
<dbReference type="RefSeq" id="WP_213021636.1">
    <property type="nucleotide sequence ID" value="NZ_BORJ01000020.1"/>
</dbReference>
<accession>A0ABQ4L4C8</accession>
<name>A0ABQ4L4C8_SIMTE</name>
<evidence type="ECO:0000313" key="1">
    <source>
        <dbReference type="EMBL" id="GIN99138.1"/>
    </source>
</evidence>
<protein>
    <submittedName>
        <fullName evidence="1">Uncharacterized protein</fullName>
    </submittedName>
</protein>
<keyword evidence="2" id="KW-1185">Reference proteome</keyword>
<gene>
    <name evidence="1" type="ORF">J6TS1_50080</name>
</gene>
<organism evidence="1 2">
    <name type="scientific">Siminovitchia terrae</name>
    <name type="common">Bacillus terrae</name>
    <dbReference type="NCBI Taxonomy" id="1914933"/>
    <lineage>
        <taxon>Bacteria</taxon>
        <taxon>Bacillati</taxon>
        <taxon>Bacillota</taxon>
        <taxon>Bacilli</taxon>
        <taxon>Bacillales</taxon>
        <taxon>Bacillaceae</taxon>
        <taxon>Siminovitchia</taxon>
    </lineage>
</organism>